<dbReference type="EMBL" id="JBFOLK010000001">
    <property type="protein sequence ID" value="KAL2542899.1"/>
    <property type="molecule type" value="Genomic_DNA"/>
</dbReference>
<keyword evidence="3" id="KW-1185">Reference proteome</keyword>
<accession>A0ABD1VZT5</accession>
<evidence type="ECO:0000313" key="3">
    <source>
        <dbReference type="Proteomes" id="UP001604336"/>
    </source>
</evidence>
<protein>
    <submittedName>
        <fullName evidence="2">HSP20-like chaperones superfamily protein</fullName>
    </submittedName>
</protein>
<reference evidence="3" key="1">
    <citation type="submission" date="2024-07" db="EMBL/GenBank/DDBJ databases">
        <title>Two chromosome-level genome assemblies of Korean endemic species Abeliophyllum distichum and Forsythia ovata (Oleaceae).</title>
        <authorList>
            <person name="Jang H."/>
        </authorList>
    </citation>
    <scope>NUCLEOTIDE SEQUENCE [LARGE SCALE GENOMIC DNA]</scope>
</reference>
<evidence type="ECO:0000313" key="2">
    <source>
        <dbReference type="EMBL" id="KAL2542899.1"/>
    </source>
</evidence>
<feature type="domain" description="Hsps-like putative alpha-crystallin-like" evidence="1">
    <location>
        <begin position="59"/>
        <end position="84"/>
    </location>
</feature>
<sequence>MDFLRVCNKSKKSFSLHGSDDNCCLPNDYHSYEVLDIHVIELPWLSELSDVMRSAYGPVTTAKTIYDEDEGFCILVSFPFANTGCMPIINRQYITLDQKSMMFVYAFAHFLGVH</sequence>
<dbReference type="Pfam" id="PF26144">
    <property type="entry name" value="ACL_Hsps-like"/>
    <property type="match status" value="1"/>
</dbReference>
<dbReference type="PANTHER" id="PTHR33981:SF16">
    <property type="entry name" value="FYD"/>
    <property type="match status" value="1"/>
</dbReference>
<dbReference type="PANTHER" id="PTHR33981">
    <property type="entry name" value="EXPRESSED PROTEIN"/>
    <property type="match status" value="1"/>
</dbReference>
<gene>
    <name evidence="2" type="ORF">Adt_03877</name>
</gene>
<proteinExistence type="predicted"/>
<dbReference type="AlphaFoldDB" id="A0ABD1VZT5"/>
<name>A0ABD1VZT5_9LAMI</name>
<evidence type="ECO:0000259" key="1">
    <source>
        <dbReference type="Pfam" id="PF26144"/>
    </source>
</evidence>
<dbReference type="Proteomes" id="UP001604336">
    <property type="component" value="Unassembled WGS sequence"/>
</dbReference>
<organism evidence="2 3">
    <name type="scientific">Abeliophyllum distichum</name>
    <dbReference type="NCBI Taxonomy" id="126358"/>
    <lineage>
        <taxon>Eukaryota</taxon>
        <taxon>Viridiplantae</taxon>
        <taxon>Streptophyta</taxon>
        <taxon>Embryophyta</taxon>
        <taxon>Tracheophyta</taxon>
        <taxon>Spermatophyta</taxon>
        <taxon>Magnoliopsida</taxon>
        <taxon>eudicotyledons</taxon>
        <taxon>Gunneridae</taxon>
        <taxon>Pentapetalae</taxon>
        <taxon>asterids</taxon>
        <taxon>lamiids</taxon>
        <taxon>Lamiales</taxon>
        <taxon>Oleaceae</taxon>
        <taxon>Forsythieae</taxon>
        <taxon>Abeliophyllum</taxon>
    </lineage>
</organism>
<dbReference type="InterPro" id="IPR058937">
    <property type="entry name" value="ACL_Hsps-like_put"/>
</dbReference>
<comment type="caution">
    <text evidence="2">The sequence shown here is derived from an EMBL/GenBank/DDBJ whole genome shotgun (WGS) entry which is preliminary data.</text>
</comment>